<comment type="similarity">
    <text evidence="2 8">Belongs to the peptidase M16 family.</text>
</comment>
<dbReference type="InterPro" id="IPR001431">
    <property type="entry name" value="Pept_M16_Zn_BS"/>
</dbReference>
<evidence type="ECO:0000256" key="6">
    <source>
        <dbReference type="ARBA" id="ARBA00022833"/>
    </source>
</evidence>
<feature type="domain" description="Peptidase M16 N-terminal" evidence="10">
    <location>
        <begin position="49"/>
        <end position="96"/>
    </location>
</feature>
<accession>A0A932LZY4</accession>
<dbReference type="InterPro" id="IPR011765">
    <property type="entry name" value="Pept_M16_N"/>
</dbReference>
<dbReference type="SUPFAM" id="SSF63411">
    <property type="entry name" value="LuxS/MPP-like metallohydrolase"/>
    <property type="match status" value="2"/>
</dbReference>
<evidence type="ECO:0000256" key="2">
    <source>
        <dbReference type="ARBA" id="ARBA00007261"/>
    </source>
</evidence>
<dbReference type="InterPro" id="IPR050626">
    <property type="entry name" value="Peptidase_M16"/>
</dbReference>
<dbReference type="EMBL" id="JACPSX010000070">
    <property type="protein sequence ID" value="MBI3014244.1"/>
    <property type="molecule type" value="Genomic_DNA"/>
</dbReference>
<dbReference type="PANTHER" id="PTHR43690:SF17">
    <property type="entry name" value="PROTEIN YHJJ"/>
    <property type="match status" value="1"/>
</dbReference>
<proteinExistence type="inferred from homology"/>
<evidence type="ECO:0000259" key="11">
    <source>
        <dbReference type="Pfam" id="PF05193"/>
    </source>
</evidence>
<organism evidence="12 13">
    <name type="scientific">Tectimicrobiota bacterium</name>
    <dbReference type="NCBI Taxonomy" id="2528274"/>
    <lineage>
        <taxon>Bacteria</taxon>
        <taxon>Pseudomonadati</taxon>
        <taxon>Nitrospinota/Tectimicrobiota group</taxon>
        <taxon>Candidatus Tectimicrobiota</taxon>
    </lineage>
</organism>
<dbReference type="InterPro" id="IPR011249">
    <property type="entry name" value="Metalloenz_LuxS/M16"/>
</dbReference>
<comment type="cofactor">
    <cofactor evidence="1">
        <name>Zn(2+)</name>
        <dbReference type="ChEBI" id="CHEBI:29105"/>
    </cofactor>
</comment>
<dbReference type="PROSITE" id="PS00143">
    <property type="entry name" value="INSULINASE"/>
    <property type="match status" value="1"/>
</dbReference>
<protein>
    <submittedName>
        <fullName evidence="12">Insulinase family protein</fullName>
    </submittedName>
</protein>
<evidence type="ECO:0000256" key="1">
    <source>
        <dbReference type="ARBA" id="ARBA00001947"/>
    </source>
</evidence>
<evidence type="ECO:0000256" key="7">
    <source>
        <dbReference type="ARBA" id="ARBA00023049"/>
    </source>
</evidence>
<keyword evidence="9" id="KW-0732">Signal</keyword>
<evidence type="ECO:0000313" key="12">
    <source>
        <dbReference type="EMBL" id="MBI3014244.1"/>
    </source>
</evidence>
<evidence type="ECO:0000256" key="9">
    <source>
        <dbReference type="SAM" id="SignalP"/>
    </source>
</evidence>
<comment type="caution">
    <text evidence="12">The sequence shown here is derived from an EMBL/GenBank/DDBJ whole genome shotgun (WGS) entry which is preliminary data.</text>
</comment>
<reference evidence="12" key="1">
    <citation type="submission" date="2020-07" db="EMBL/GenBank/DDBJ databases">
        <title>Huge and variable diversity of episymbiotic CPR bacteria and DPANN archaea in groundwater ecosystems.</title>
        <authorList>
            <person name="He C.Y."/>
            <person name="Keren R."/>
            <person name="Whittaker M."/>
            <person name="Farag I.F."/>
            <person name="Doudna J."/>
            <person name="Cate J.H.D."/>
            <person name="Banfield J.F."/>
        </authorList>
    </citation>
    <scope>NUCLEOTIDE SEQUENCE</scope>
    <source>
        <strain evidence="12">NC_groundwater_717_Ag_S-0.2um_59_8</strain>
    </source>
</reference>
<gene>
    <name evidence="12" type="ORF">HYY65_04055</name>
</gene>
<dbReference type="GO" id="GO:0006508">
    <property type="term" value="P:proteolysis"/>
    <property type="evidence" value="ECO:0007669"/>
    <property type="project" value="UniProtKB-KW"/>
</dbReference>
<dbReference type="Pfam" id="PF05193">
    <property type="entry name" value="Peptidase_M16_C"/>
    <property type="match status" value="1"/>
</dbReference>
<dbReference type="AlphaFoldDB" id="A0A932LZY4"/>
<name>A0A932LZY4_UNCTE</name>
<sequence length="500" mass="57237">MGFRRIHLIAVFLLGFLWAQSAPAQNLQDRVIEHRLKNGLVLLLLERHGFPTVATSIRVKAGGVDELPGSTGLAHMVEHMLFKGTKTVGTRDFEKEKPLLEQIQKLGNALDQEERRGNSAEVPRLKTELKRAQEEHRKLIVKDEFARIYGENGGVGYNASTSKDLTTYIVSLPANRLELWARLEADRMANPVLREFFTERDVVLEERRRGVESVGSSRLYQEFLAASFQAHPYRLPVIGWESDVRWLTPEKLSRFLQTYYVPNNAVIAIVGDINPREVIDLIEKYFGPIPAGPTPPPVVLEEPPQRGERRVQVVFEAEPSIYIGYHKPNIPAREDYVFDVIDALLTDGRTSRLYRTLVEDKKIAYYVSTSPGTPGARYPNLFVLRAAPRYPHTTRELEEGIYAEIEKLQRELVTPRELEKIRNRLEVNFLRGLRSNSGLASQISYFQTITGDWRYILNHRRILGTVTPEEIREVARKYLIPENRTVAELLRPKRSDGPKP</sequence>
<keyword evidence="7" id="KW-0482">Metalloprotease</keyword>
<feature type="chain" id="PRO_5037895677" evidence="9">
    <location>
        <begin position="25"/>
        <end position="500"/>
    </location>
</feature>
<evidence type="ECO:0000256" key="5">
    <source>
        <dbReference type="ARBA" id="ARBA00022801"/>
    </source>
</evidence>
<keyword evidence="6" id="KW-0862">Zinc</keyword>
<evidence type="ECO:0000313" key="13">
    <source>
        <dbReference type="Proteomes" id="UP000741360"/>
    </source>
</evidence>
<feature type="domain" description="Peptidase M16 C-terminal" evidence="11">
    <location>
        <begin position="247"/>
        <end position="425"/>
    </location>
</feature>
<evidence type="ECO:0000256" key="4">
    <source>
        <dbReference type="ARBA" id="ARBA00022723"/>
    </source>
</evidence>
<evidence type="ECO:0000259" key="10">
    <source>
        <dbReference type="Pfam" id="PF00675"/>
    </source>
</evidence>
<dbReference type="Proteomes" id="UP000741360">
    <property type="component" value="Unassembled WGS sequence"/>
</dbReference>
<dbReference type="InterPro" id="IPR007863">
    <property type="entry name" value="Peptidase_M16_C"/>
</dbReference>
<dbReference type="GO" id="GO:0046872">
    <property type="term" value="F:metal ion binding"/>
    <property type="evidence" value="ECO:0007669"/>
    <property type="project" value="UniProtKB-KW"/>
</dbReference>
<dbReference type="PANTHER" id="PTHR43690">
    <property type="entry name" value="NARDILYSIN"/>
    <property type="match status" value="1"/>
</dbReference>
<keyword evidence="5" id="KW-0378">Hydrolase</keyword>
<feature type="signal peptide" evidence="9">
    <location>
        <begin position="1"/>
        <end position="24"/>
    </location>
</feature>
<evidence type="ECO:0000256" key="3">
    <source>
        <dbReference type="ARBA" id="ARBA00022670"/>
    </source>
</evidence>
<dbReference type="GO" id="GO:0004222">
    <property type="term" value="F:metalloendopeptidase activity"/>
    <property type="evidence" value="ECO:0007669"/>
    <property type="project" value="InterPro"/>
</dbReference>
<keyword evidence="4" id="KW-0479">Metal-binding</keyword>
<evidence type="ECO:0000256" key="8">
    <source>
        <dbReference type="RuleBase" id="RU004447"/>
    </source>
</evidence>
<dbReference type="Pfam" id="PF00675">
    <property type="entry name" value="Peptidase_M16"/>
    <property type="match status" value="1"/>
</dbReference>
<keyword evidence="3" id="KW-0645">Protease</keyword>
<dbReference type="Gene3D" id="3.30.830.10">
    <property type="entry name" value="Metalloenzyme, LuxS/M16 peptidase-like"/>
    <property type="match status" value="2"/>
</dbReference>